<organism evidence="3 4">
    <name type="scientific">Nannocystis bainbridge</name>
    <dbReference type="NCBI Taxonomy" id="2995303"/>
    <lineage>
        <taxon>Bacteria</taxon>
        <taxon>Pseudomonadati</taxon>
        <taxon>Myxococcota</taxon>
        <taxon>Polyangia</taxon>
        <taxon>Nannocystales</taxon>
        <taxon>Nannocystaceae</taxon>
        <taxon>Nannocystis</taxon>
    </lineage>
</organism>
<gene>
    <name evidence="3" type="ORF">POL25_22165</name>
</gene>
<comment type="caution">
    <text evidence="3">The sequence shown here is derived from an EMBL/GenBank/DDBJ whole genome shotgun (WGS) entry which is preliminary data.</text>
</comment>
<dbReference type="PANTHER" id="PTHR34404:SF2">
    <property type="entry name" value="CONSERVED SERINE RICH PROTEIN"/>
    <property type="match status" value="1"/>
</dbReference>
<dbReference type="Pfam" id="PF09723">
    <property type="entry name" value="Zn_ribbon_8"/>
    <property type="match status" value="1"/>
</dbReference>
<proteinExistence type="predicted"/>
<evidence type="ECO:0000313" key="3">
    <source>
        <dbReference type="EMBL" id="MDC0719627.1"/>
    </source>
</evidence>
<evidence type="ECO:0000313" key="4">
    <source>
        <dbReference type="Proteomes" id="UP001221686"/>
    </source>
</evidence>
<dbReference type="EMBL" id="JAQNDL010000002">
    <property type="protein sequence ID" value="MDC0719627.1"/>
    <property type="molecule type" value="Genomic_DNA"/>
</dbReference>
<feature type="compositionally biased region" description="Low complexity" evidence="1">
    <location>
        <begin position="81"/>
        <end position="95"/>
    </location>
</feature>
<feature type="region of interest" description="Disordered" evidence="1">
    <location>
        <begin position="59"/>
        <end position="113"/>
    </location>
</feature>
<feature type="compositionally biased region" description="Polar residues" evidence="1">
    <location>
        <begin position="103"/>
        <end position="113"/>
    </location>
</feature>
<dbReference type="InterPro" id="IPR013429">
    <property type="entry name" value="Regulatory_FmdB_Zinc_ribbon"/>
</dbReference>
<feature type="domain" description="Putative regulatory protein FmdB zinc ribbon" evidence="2">
    <location>
        <begin position="11"/>
        <end position="52"/>
    </location>
</feature>
<dbReference type="SMART" id="SM00834">
    <property type="entry name" value="CxxC_CXXC_SSSS"/>
    <property type="match status" value="1"/>
</dbReference>
<dbReference type="PANTHER" id="PTHR34404">
    <property type="entry name" value="REGULATORY PROTEIN, FMDB FAMILY"/>
    <property type="match status" value="1"/>
</dbReference>
<evidence type="ECO:0000256" key="1">
    <source>
        <dbReference type="SAM" id="MobiDB-lite"/>
    </source>
</evidence>
<reference evidence="3 4" key="1">
    <citation type="submission" date="2022-11" db="EMBL/GenBank/DDBJ databases">
        <title>Minimal conservation of predation-associated metabolite biosynthetic gene clusters underscores biosynthetic potential of Myxococcota including descriptions for ten novel species: Archangium lansinium sp. nov., Myxococcus landrumus sp. nov., Nannocystis bai.</title>
        <authorList>
            <person name="Ahearne A."/>
            <person name="Stevens C."/>
            <person name="Dowd S."/>
        </authorList>
    </citation>
    <scope>NUCLEOTIDE SEQUENCE [LARGE SCALE GENOMIC DNA]</scope>
    <source>
        <strain evidence="3 4">BB15-2</strain>
    </source>
</reference>
<accession>A0ABT5E4E7</accession>
<sequence length="113" mass="11890">MHPTFARTTVMPIYAYRCLQCEAEPEFIQKMSEDPITVCEACGGQLVRKVTSASFHLKGGGWYKDGYASTKPGDGGDSKSSESSSTPATDTASKSETPASKPAESTSAKAATS</sequence>
<protein>
    <submittedName>
        <fullName evidence="3">Zinc ribbon domain-containing protein</fullName>
    </submittedName>
</protein>
<dbReference type="Proteomes" id="UP001221686">
    <property type="component" value="Unassembled WGS sequence"/>
</dbReference>
<keyword evidence="4" id="KW-1185">Reference proteome</keyword>
<dbReference type="NCBIfam" id="TIGR02605">
    <property type="entry name" value="CxxC_CxxC_SSSS"/>
    <property type="match status" value="1"/>
</dbReference>
<name>A0ABT5E4E7_9BACT</name>
<evidence type="ECO:0000259" key="2">
    <source>
        <dbReference type="SMART" id="SM00834"/>
    </source>
</evidence>